<sequence length="91" mass="10445">MLNPFFQQMINHKINSLTTKELVALSHQHQMPITAEQASKVIQVIQSEPIDVGNRTQVERMIKRLQTEVDPNVSKVISQLLNQYGHLLDQL</sequence>
<organism evidence="1 2">
    <name type="scientific">Alkalihalobacterium chitinilyticum</name>
    <dbReference type="NCBI Taxonomy" id="2980103"/>
    <lineage>
        <taxon>Bacteria</taxon>
        <taxon>Bacillati</taxon>
        <taxon>Bacillota</taxon>
        <taxon>Bacilli</taxon>
        <taxon>Bacillales</taxon>
        <taxon>Bacillaceae</taxon>
        <taxon>Alkalihalobacterium</taxon>
    </lineage>
</organism>
<protein>
    <submittedName>
        <fullName evidence="1">DUF2624 domain-containing protein</fullName>
    </submittedName>
</protein>
<keyword evidence="2" id="KW-1185">Reference proteome</keyword>
<comment type="caution">
    <text evidence="1">The sequence shown here is derived from an EMBL/GenBank/DDBJ whole genome shotgun (WGS) entry which is preliminary data.</text>
</comment>
<dbReference type="RefSeq" id="WP_275118533.1">
    <property type="nucleotide sequence ID" value="NZ_JAOTPO010000006.1"/>
</dbReference>
<evidence type="ECO:0000313" key="2">
    <source>
        <dbReference type="Proteomes" id="UP001148125"/>
    </source>
</evidence>
<proteinExistence type="predicted"/>
<dbReference type="Pfam" id="PF11116">
    <property type="entry name" value="DUF2624"/>
    <property type="match status" value="1"/>
</dbReference>
<dbReference type="EMBL" id="JAOTPO010000006">
    <property type="protein sequence ID" value="MDE5413923.1"/>
    <property type="molecule type" value="Genomic_DNA"/>
</dbReference>
<accession>A0ABT5VHI3</accession>
<dbReference type="InterPro" id="IPR020277">
    <property type="entry name" value="DUF2624"/>
</dbReference>
<name>A0ABT5VHI3_9BACI</name>
<dbReference type="Proteomes" id="UP001148125">
    <property type="component" value="Unassembled WGS sequence"/>
</dbReference>
<gene>
    <name evidence="1" type="ORF">N7Z68_11040</name>
</gene>
<reference evidence="1" key="1">
    <citation type="submission" date="2024-05" db="EMBL/GenBank/DDBJ databases">
        <title>Alkalihalobacillus sp. strain MEB203 novel alkaliphilic bacterium from Lonar Lake, India.</title>
        <authorList>
            <person name="Joshi A."/>
            <person name="Thite S."/>
            <person name="Mengade P."/>
        </authorList>
    </citation>
    <scope>NUCLEOTIDE SEQUENCE</scope>
    <source>
        <strain evidence="1">MEB 203</strain>
    </source>
</reference>
<evidence type="ECO:0000313" key="1">
    <source>
        <dbReference type="EMBL" id="MDE5413923.1"/>
    </source>
</evidence>